<dbReference type="OrthoDB" id="5244334at2"/>
<dbReference type="InterPro" id="IPR003761">
    <property type="entry name" value="Exonuc_VII_S"/>
</dbReference>
<sequence length="80" mass="8548">MSTPDPSTEDELKALEELGYEEARDQLAEVVRALESGGSALAESLTLWQRGEKLAQVCQARLDGARALVESARADDATTG</sequence>
<organism evidence="7 8">
    <name type="scientific">Auraticoccus monumenti</name>
    <dbReference type="NCBI Taxonomy" id="675864"/>
    <lineage>
        <taxon>Bacteria</taxon>
        <taxon>Bacillati</taxon>
        <taxon>Actinomycetota</taxon>
        <taxon>Actinomycetes</taxon>
        <taxon>Propionibacteriales</taxon>
        <taxon>Propionibacteriaceae</taxon>
        <taxon>Auraticoccus</taxon>
    </lineage>
</organism>
<dbReference type="STRING" id="675864.SAMN04489747_2421"/>
<evidence type="ECO:0000256" key="1">
    <source>
        <dbReference type="ARBA" id="ARBA00009998"/>
    </source>
</evidence>
<dbReference type="Gene3D" id="1.10.287.1040">
    <property type="entry name" value="Exonuclease VII, small subunit"/>
    <property type="match status" value="1"/>
</dbReference>
<dbReference type="InterPro" id="IPR037004">
    <property type="entry name" value="Exonuc_VII_ssu_sf"/>
</dbReference>
<keyword evidence="8" id="KW-1185">Reference proteome</keyword>
<dbReference type="GO" id="GO:0008855">
    <property type="term" value="F:exodeoxyribonuclease VII activity"/>
    <property type="evidence" value="ECO:0007669"/>
    <property type="project" value="UniProtKB-UniRule"/>
</dbReference>
<dbReference type="SUPFAM" id="SSF116842">
    <property type="entry name" value="XseB-like"/>
    <property type="match status" value="1"/>
</dbReference>
<comment type="catalytic activity">
    <reaction evidence="6">
        <text>Exonucleolytic cleavage in either 5'- to 3'- or 3'- to 5'-direction to yield nucleoside 5'-phosphates.</text>
        <dbReference type="EC" id="3.1.11.6"/>
    </reaction>
</comment>
<dbReference type="PANTHER" id="PTHR34137">
    <property type="entry name" value="EXODEOXYRIBONUCLEASE 7 SMALL SUBUNIT"/>
    <property type="match status" value="1"/>
</dbReference>
<dbReference type="NCBIfam" id="TIGR01280">
    <property type="entry name" value="xseB"/>
    <property type="match status" value="1"/>
</dbReference>
<evidence type="ECO:0000256" key="6">
    <source>
        <dbReference type="HAMAP-Rule" id="MF_00337"/>
    </source>
</evidence>
<evidence type="ECO:0000313" key="8">
    <source>
        <dbReference type="Proteomes" id="UP000198546"/>
    </source>
</evidence>
<keyword evidence="4 6" id="KW-0378">Hydrolase</keyword>
<dbReference type="NCBIfam" id="NF002139">
    <property type="entry name" value="PRK00977.1-3"/>
    <property type="match status" value="1"/>
</dbReference>
<evidence type="ECO:0000256" key="5">
    <source>
        <dbReference type="ARBA" id="ARBA00022839"/>
    </source>
</evidence>
<evidence type="ECO:0000313" key="7">
    <source>
        <dbReference type="EMBL" id="SDE06756.1"/>
    </source>
</evidence>
<reference evidence="7 8" key="1">
    <citation type="submission" date="2016-10" db="EMBL/GenBank/DDBJ databases">
        <authorList>
            <person name="de Groot N.N."/>
        </authorList>
    </citation>
    <scope>NUCLEOTIDE SEQUENCE [LARGE SCALE GENOMIC DNA]</scope>
    <source>
        <strain evidence="7 8">MON 2.2</strain>
    </source>
</reference>
<dbReference type="HAMAP" id="MF_00337">
    <property type="entry name" value="Exonuc_7_S"/>
    <property type="match status" value="1"/>
</dbReference>
<name>A0A1G6ZYP8_9ACTN</name>
<gene>
    <name evidence="6" type="primary">xseB</name>
    <name evidence="7" type="ORF">SAMN04489747_2421</name>
</gene>
<dbReference type="Pfam" id="PF02609">
    <property type="entry name" value="Exonuc_VII_S"/>
    <property type="match status" value="1"/>
</dbReference>
<evidence type="ECO:0000256" key="3">
    <source>
        <dbReference type="ARBA" id="ARBA00022722"/>
    </source>
</evidence>
<keyword evidence="5 6" id="KW-0269">Exonuclease</keyword>
<dbReference type="AlphaFoldDB" id="A0A1G6ZYP8"/>
<evidence type="ECO:0000256" key="2">
    <source>
        <dbReference type="ARBA" id="ARBA00022490"/>
    </source>
</evidence>
<dbReference type="EMBL" id="LT629688">
    <property type="protein sequence ID" value="SDE06756.1"/>
    <property type="molecule type" value="Genomic_DNA"/>
</dbReference>
<comment type="function">
    <text evidence="6">Bidirectionally degrades single-stranded DNA into large acid-insoluble oligonucleotides, which are then degraded further into small acid-soluble oligonucleotides.</text>
</comment>
<comment type="subunit">
    <text evidence="6">Heterooligomer composed of large and small subunits.</text>
</comment>
<comment type="subcellular location">
    <subcellularLocation>
        <location evidence="6">Cytoplasm</location>
    </subcellularLocation>
</comment>
<dbReference type="EC" id="3.1.11.6" evidence="6"/>
<protein>
    <recommendedName>
        <fullName evidence="6">Exodeoxyribonuclease 7 small subunit</fullName>
        <ecNumber evidence="6">3.1.11.6</ecNumber>
    </recommendedName>
    <alternativeName>
        <fullName evidence="6">Exodeoxyribonuclease VII small subunit</fullName>
        <shortName evidence="6">Exonuclease VII small subunit</shortName>
    </alternativeName>
</protein>
<proteinExistence type="inferred from homology"/>
<dbReference type="PANTHER" id="PTHR34137:SF1">
    <property type="entry name" value="EXODEOXYRIBONUCLEASE 7 SMALL SUBUNIT"/>
    <property type="match status" value="1"/>
</dbReference>
<dbReference type="RefSeq" id="WP_090593900.1">
    <property type="nucleotide sequence ID" value="NZ_LT629688.1"/>
</dbReference>
<dbReference type="GO" id="GO:0009318">
    <property type="term" value="C:exodeoxyribonuclease VII complex"/>
    <property type="evidence" value="ECO:0007669"/>
    <property type="project" value="UniProtKB-UniRule"/>
</dbReference>
<keyword evidence="2 6" id="KW-0963">Cytoplasm</keyword>
<dbReference type="Proteomes" id="UP000198546">
    <property type="component" value="Chromosome i"/>
</dbReference>
<evidence type="ECO:0000256" key="4">
    <source>
        <dbReference type="ARBA" id="ARBA00022801"/>
    </source>
</evidence>
<comment type="similarity">
    <text evidence="1 6">Belongs to the XseB family.</text>
</comment>
<dbReference type="GO" id="GO:0005829">
    <property type="term" value="C:cytosol"/>
    <property type="evidence" value="ECO:0007669"/>
    <property type="project" value="TreeGrafter"/>
</dbReference>
<keyword evidence="3 6" id="KW-0540">Nuclease</keyword>
<dbReference type="GO" id="GO:0006308">
    <property type="term" value="P:DNA catabolic process"/>
    <property type="evidence" value="ECO:0007669"/>
    <property type="project" value="UniProtKB-UniRule"/>
</dbReference>
<accession>A0A1G6ZYP8</accession>